<dbReference type="AlphaFoldDB" id="W4LHU1"/>
<dbReference type="Pfam" id="PF00072">
    <property type="entry name" value="Response_reg"/>
    <property type="match status" value="1"/>
</dbReference>
<dbReference type="GO" id="GO:0000160">
    <property type="term" value="P:phosphorelay signal transduction system"/>
    <property type="evidence" value="ECO:0007669"/>
    <property type="project" value="InterPro"/>
</dbReference>
<feature type="modified residue" description="4-aspartylphosphate" evidence="2">
    <location>
        <position position="51"/>
    </location>
</feature>
<dbReference type="InterPro" id="IPR011006">
    <property type="entry name" value="CheY-like_superfamily"/>
</dbReference>
<dbReference type="PANTHER" id="PTHR44591:SF3">
    <property type="entry name" value="RESPONSE REGULATORY DOMAIN-CONTAINING PROTEIN"/>
    <property type="match status" value="1"/>
</dbReference>
<reference evidence="4 5" key="1">
    <citation type="journal article" date="2014" name="Nature">
        <title>An environmental bacterial taxon with a large and distinct metabolic repertoire.</title>
        <authorList>
            <person name="Wilson M.C."/>
            <person name="Mori T."/>
            <person name="Ruckert C."/>
            <person name="Uria A.R."/>
            <person name="Helf M.J."/>
            <person name="Takada K."/>
            <person name="Gernert C."/>
            <person name="Steffens U.A."/>
            <person name="Heycke N."/>
            <person name="Schmitt S."/>
            <person name="Rinke C."/>
            <person name="Helfrich E.J."/>
            <person name="Brachmann A.O."/>
            <person name="Gurgui C."/>
            <person name="Wakimoto T."/>
            <person name="Kracht M."/>
            <person name="Crusemann M."/>
            <person name="Hentschel U."/>
            <person name="Abe I."/>
            <person name="Matsunaga S."/>
            <person name="Kalinowski J."/>
            <person name="Takeyama H."/>
            <person name="Piel J."/>
        </authorList>
    </citation>
    <scope>NUCLEOTIDE SEQUENCE [LARGE SCALE GENOMIC DNA]</scope>
    <source>
        <strain evidence="5">TSY1</strain>
    </source>
</reference>
<comment type="caution">
    <text evidence="4">The sequence shown here is derived from an EMBL/GenBank/DDBJ whole genome shotgun (WGS) entry which is preliminary data.</text>
</comment>
<evidence type="ECO:0000313" key="5">
    <source>
        <dbReference type="Proteomes" id="UP000019141"/>
    </source>
</evidence>
<dbReference type="SMART" id="SM00448">
    <property type="entry name" value="REC"/>
    <property type="match status" value="1"/>
</dbReference>
<gene>
    <name evidence="4" type="ORF">ETSY1_24870</name>
</gene>
<sequence length="123" mass="13451">MKILIADDEAHILNAIKFLFAKRGHDVYMAEDGETALHLARTEQPDLIFLDINMPRKSGLEVCEAIRADASLGEPPIYILTGQDRSFASEENHTSSGVTAYLIKPIAPRALLEILASHQPGVG</sequence>
<evidence type="ECO:0000313" key="4">
    <source>
        <dbReference type="EMBL" id="ETW96886.1"/>
    </source>
</evidence>
<dbReference type="Proteomes" id="UP000019141">
    <property type="component" value="Unassembled WGS sequence"/>
</dbReference>
<keyword evidence="5" id="KW-1185">Reference proteome</keyword>
<proteinExistence type="predicted"/>
<dbReference type="SUPFAM" id="SSF52172">
    <property type="entry name" value="CheY-like"/>
    <property type="match status" value="1"/>
</dbReference>
<evidence type="ECO:0000256" key="1">
    <source>
        <dbReference type="ARBA" id="ARBA00022553"/>
    </source>
</evidence>
<organism evidence="4 5">
    <name type="scientific">Entotheonella factor</name>
    <dbReference type="NCBI Taxonomy" id="1429438"/>
    <lineage>
        <taxon>Bacteria</taxon>
        <taxon>Pseudomonadati</taxon>
        <taxon>Nitrospinota/Tectimicrobiota group</taxon>
        <taxon>Candidatus Tectimicrobiota</taxon>
        <taxon>Candidatus Entotheonellia</taxon>
        <taxon>Candidatus Entotheonellales</taxon>
        <taxon>Candidatus Entotheonellaceae</taxon>
        <taxon>Candidatus Entotheonella</taxon>
    </lineage>
</organism>
<keyword evidence="1 2" id="KW-0597">Phosphoprotein</keyword>
<protein>
    <recommendedName>
        <fullName evidence="3">Response regulatory domain-containing protein</fullName>
    </recommendedName>
</protein>
<dbReference type="Gene3D" id="3.40.50.2300">
    <property type="match status" value="1"/>
</dbReference>
<dbReference type="PANTHER" id="PTHR44591">
    <property type="entry name" value="STRESS RESPONSE REGULATOR PROTEIN 1"/>
    <property type="match status" value="1"/>
</dbReference>
<dbReference type="HOGENOM" id="CLU_000445_69_9_7"/>
<name>W4LHU1_ENTF1</name>
<feature type="domain" description="Response regulatory" evidence="3">
    <location>
        <begin position="2"/>
        <end position="119"/>
    </location>
</feature>
<evidence type="ECO:0000259" key="3">
    <source>
        <dbReference type="PROSITE" id="PS50110"/>
    </source>
</evidence>
<accession>W4LHU1</accession>
<dbReference type="InterPro" id="IPR001789">
    <property type="entry name" value="Sig_transdc_resp-reg_receiver"/>
</dbReference>
<dbReference type="EMBL" id="AZHW01000731">
    <property type="protein sequence ID" value="ETW96886.1"/>
    <property type="molecule type" value="Genomic_DNA"/>
</dbReference>
<evidence type="ECO:0000256" key="2">
    <source>
        <dbReference type="PROSITE-ProRule" id="PRU00169"/>
    </source>
</evidence>
<dbReference type="PROSITE" id="PS50110">
    <property type="entry name" value="RESPONSE_REGULATORY"/>
    <property type="match status" value="1"/>
</dbReference>
<dbReference type="InterPro" id="IPR050595">
    <property type="entry name" value="Bact_response_regulator"/>
</dbReference>